<dbReference type="Proteomes" id="UP000651085">
    <property type="component" value="Unassembled WGS sequence"/>
</dbReference>
<dbReference type="AlphaFoldDB" id="A0A926F3Y5"/>
<keyword evidence="2" id="KW-0732">Signal</keyword>
<evidence type="ECO:0000256" key="2">
    <source>
        <dbReference type="SAM" id="SignalP"/>
    </source>
</evidence>
<dbReference type="RefSeq" id="WP_262435335.1">
    <property type="nucleotide sequence ID" value="NZ_JACRTF010000001.1"/>
</dbReference>
<name>A0A926F3Y5_9BACT</name>
<reference evidence="3" key="1">
    <citation type="submission" date="2020-08" db="EMBL/GenBank/DDBJ databases">
        <title>Genome public.</title>
        <authorList>
            <person name="Liu C."/>
            <person name="Sun Q."/>
        </authorList>
    </citation>
    <scope>NUCLEOTIDE SEQUENCE</scope>
    <source>
        <strain evidence="3">N12</strain>
    </source>
</reference>
<feature type="chain" id="PRO_5037794420" evidence="2">
    <location>
        <begin position="26"/>
        <end position="392"/>
    </location>
</feature>
<feature type="transmembrane region" description="Helical" evidence="1">
    <location>
        <begin position="166"/>
        <end position="183"/>
    </location>
</feature>
<feature type="transmembrane region" description="Helical" evidence="1">
    <location>
        <begin position="71"/>
        <end position="92"/>
    </location>
</feature>
<comment type="caution">
    <text evidence="3">The sequence shown here is derived from an EMBL/GenBank/DDBJ whole genome shotgun (WGS) entry which is preliminary data.</text>
</comment>
<feature type="transmembrane region" description="Helical" evidence="1">
    <location>
        <begin position="35"/>
        <end position="51"/>
    </location>
</feature>
<accession>A0A926F3Y5</accession>
<keyword evidence="4" id="KW-1185">Reference proteome</keyword>
<feature type="transmembrane region" description="Helical" evidence="1">
    <location>
        <begin position="142"/>
        <end position="160"/>
    </location>
</feature>
<evidence type="ECO:0000313" key="4">
    <source>
        <dbReference type="Proteomes" id="UP000651085"/>
    </source>
</evidence>
<feature type="transmembrane region" description="Helical" evidence="1">
    <location>
        <begin position="331"/>
        <end position="354"/>
    </location>
</feature>
<feature type="transmembrane region" description="Helical" evidence="1">
    <location>
        <begin position="195"/>
        <end position="213"/>
    </location>
</feature>
<feature type="transmembrane region" description="Helical" evidence="1">
    <location>
        <begin position="112"/>
        <end position="130"/>
    </location>
</feature>
<evidence type="ECO:0000256" key="1">
    <source>
        <dbReference type="SAM" id="Phobius"/>
    </source>
</evidence>
<dbReference type="EMBL" id="JACRTF010000001">
    <property type="protein sequence ID" value="MBC8594236.1"/>
    <property type="molecule type" value="Genomic_DNA"/>
</dbReference>
<feature type="transmembrane region" description="Helical" evidence="1">
    <location>
        <begin position="225"/>
        <end position="242"/>
    </location>
</feature>
<feature type="transmembrane region" description="Helical" evidence="1">
    <location>
        <begin position="254"/>
        <end position="274"/>
    </location>
</feature>
<feature type="transmembrane region" description="Helical" evidence="1">
    <location>
        <begin position="294"/>
        <end position="310"/>
    </location>
</feature>
<sequence length="392" mass="44368">MRKVLSFSVFLMMGLLLSQFLPAMAGEDYGTVKTIANILLYVCLSFIMINVGREFEIDKSRWKSYAEDYFIAMATAAMPWFLIALYYVFVLLPPEFWNSWEAWKENLLLSRFAAPTSAGILFTMLAVIGLKTSWIYKKIQVLAIFDDLDTILLMIPLQIMMIGLRWQLIIVVLVVFLLLALGWKQLGKYNWRQDWKAILFYSVIVFVVTQSVYMISKSMYGEEGSIHIEVLLPAFVLGMIMKHKEIDTPLEHKVSTGISFLFMFLVGMSMPHFLGVDFAGTQEGTYSVTGSQEMMSWGMIALHVLIVSLLSNVGKLFPVFFYRDRKFSERLALSIGMFTRGEVGAGVIFIALGYNLGGPALVISVLTLVLNLILTGIFVLWVKKLALRSYSG</sequence>
<feature type="signal peptide" evidence="2">
    <location>
        <begin position="1"/>
        <end position="25"/>
    </location>
</feature>
<keyword evidence="1" id="KW-0472">Membrane</keyword>
<organism evidence="3 4">
    <name type="scientific">Jilunia laotingensis</name>
    <dbReference type="NCBI Taxonomy" id="2763675"/>
    <lineage>
        <taxon>Bacteria</taxon>
        <taxon>Pseudomonadati</taxon>
        <taxon>Bacteroidota</taxon>
        <taxon>Bacteroidia</taxon>
        <taxon>Bacteroidales</taxon>
        <taxon>Bacteroidaceae</taxon>
        <taxon>Jilunia</taxon>
    </lineage>
</organism>
<keyword evidence="1" id="KW-1133">Transmembrane helix</keyword>
<gene>
    <name evidence="3" type="ORF">H8744_13470</name>
</gene>
<keyword evidence="1" id="KW-0812">Transmembrane</keyword>
<proteinExistence type="predicted"/>
<feature type="transmembrane region" description="Helical" evidence="1">
    <location>
        <begin position="360"/>
        <end position="382"/>
    </location>
</feature>
<protein>
    <submittedName>
        <fullName evidence="3">Sodium:proton antiporter</fullName>
    </submittedName>
</protein>
<evidence type="ECO:0000313" key="3">
    <source>
        <dbReference type="EMBL" id="MBC8594236.1"/>
    </source>
</evidence>